<dbReference type="EMBL" id="SMKZ01000027">
    <property type="protein sequence ID" value="TDE08115.1"/>
    <property type="molecule type" value="Genomic_DNA"/>
</dbReference>
<dbReference type="OrthoDB" id="252872at2"/>
<dbReference type="AlphaFoldDB" id="A0A4R5DC52"/>
<dbReference type="Gene3D" id="1.20.910.10">
    <property type="entry name" value="Heme oxygenase-like"/>
    <property type="match status" value="1"/>
</dbReference>
<evidence type="ECO:0000313" key="3">
    <source>
        <dbReference type="Proteomes" id="UP000294739"/>
    </source>
</evidence>
<dbReference type="InterPro" id="IPR039068">
    <property type="entry name" value="PqqC-like"/>
</dbReference>
<protein>
    <submittedName>
        <fullName evidence="2">Iron-containing redox enzyme family protein</fullName>
    </submittedName>
</protein>
<accession>A0A4R5DC52</accession>
<reference evidence="2 3" key="1">
    <citation type="submission" date="2019-03" db="EMBL/GenBank/DDBJ databases">
        <title>Draft genome sequences of novel Actinobacteria.</title>
        <authorList>
            <person name="Sahin N."/>
            <person name="Ay H."/>
            <person name="Saygin H."/>
        </authorList>
    </citation>
    <scope>NUCLEOTIDE SEQUENCE [LARGE SCALE GENOMIC DNA]</scope>
    <source>
        <strain evidence="2 3">5K138</strain>
    </source>
</reference>
<comment type="caution">
    <text evidence="2">The sequence shown here is derived from an EMBL/GenBank/DDBJ whole genome shotgun (WGS) entry which is preliminary data.</text>
</comment>
<dbReference type="RefSeq" id="WP_131897228.1">
    <property type="nucleotide sequence ID" value="NZ_SMKZ01000027.1"/>
</dbReference>
<evidence type="ECO:0000313" key="2">
    <source>
        <dbReference type="EMBL" id="TDE08115.1"/>
    </source>
</evidence>
<dbReference type="SUPFAM" id="SSF48613">
    <property type="entry name" value="Heme oxygenase-like"/>
    <property type="match status" value="1"/>
</dbReference>
<name>A0A4R5DC52_9ACTN</name>
<dbReference type="SMART" id="SM01236">
    <property type="entry name" value="Haem_oxygenase_2"/>
    <property type="match status" value="1"/>
</dbReference>
<keyword evidence="3" id="KW-1185">Reference proteome</keyword>
<keyword evidence="1" id="KW-0560">Oxidoreductase</keyword>
<evidence type="ECO:0000256" key="1">
    <source>
        <dbReference type="ARBA" id="ARBA00023002"/>
    </source>
</evidence>
<gene>
    <name evidence="2" type="ORF">E1269_18585</name>
</gene>
<sequence length="331" mass="37302">MELPPPRGELSRWLVRHLIHAAPPTPAPRPSGPLSTAWCDDDLQLALWCCYELHYRGFADVPAEMEWDVDVLRFRADLERHWTACLRQLCAGREVDPALPAPRLLRQIVDADDAPSLSRYLQRHATREQFREFARNRSIYQLKEADPHTFGIPRLDGAAKAAMLEIQADEYGGGRPERMHAELFRRTMRWLGLSDEYGYYVPQVPAVTLAVSNLMSLFGLHRRWLAALLGHLAVFEMTSTEPNRRYAAGVRRLGGDDDAARYFDEHVEADAVHEQIAAHDLCGSYLRAHPDAAIDLAFGATACLVVDGLFAKTLLVSWQESSRRAPIAAAR</sequence>
<dbReference type="Pfam" id="PF14518">
    <property type="entry name" value="Haem_oxygenas_2"/>
    <property type="match status" value="1"/>
</dbReference>
<proteinExistence type="predicted"/>
<dbReference type="Proteomes" id="UP000294739">
    <property type="component" value="Unassembled WGS sequence"/>
</dbReference>
<dbReference type="PANTHER" id="PTHR40279">
    <property type="entry name" value="PQQC-LIKE PROTEIN"/>
    <property type="match status" value="1"/>
</dbReference>
<organism evidence="2 3">
    <name type="scientific">Jiangella asiatica</name>
    <dbReference type="NCBI Taxonomy" id="2530372"/>
    <lineage>
        <taxon>Bacteria</taxon>
        <taxon>Bacillati</taxon>
        <taxon>Actinomycetota</taxon>
        <taxon>Actinomycetes</taxon>
        <taxon>Jiangellales</taxon>
        <taxon>Jiangellaceae</taxon>
        <taxon>Jiangella</taxon>
    </lineage>
</organism>
<dbReference type="InParanoid" id="A0A4R5DC52"/>
<dbReference type="InterPro" id="IPR016084">
    <property type="entry name" value="Haem_Oase-like_multi-hlx"/>
</dbReference>
<dbReference type="GO" id="GO:0016491">
    <property type="term" value="F:oxidoreductase activity"/>
    <property type="evidence" value="ECO:0007669"/>
    <property type="project" value="UniProtKB-KW"/>
</dbReference>
<dbReference type="PANTHER" id="PTHR40279:SF3">
    <property type="entry name" value="4-AMINOBENZOATE SYNTHASE"/>
    <property type="match status" value="1"/>
</dbReference>